<dbReference type="InterPro" id="IPR002937">
    <property type="entry name" value="Amino_oxidase"/>
</dbReference>
<dbReference type="Proteomes" id="UP000177383">
    <property type="component" value="Unassembled WGS sequence"/>
</dbReference>
<proteinExistence type="predicted"/>
<comment type="caution">
    <text evidence="2">The sequence shown here is derived from an EMBL/GenBank/DDBJ whole genome shotgun (WGS) entry which is preliminary data.</text>
</comment>
<dbReference type="EMBL" id="MFJE01000054">
    <property type="protein sequence ID" value="OGG13461.1"/>
    <property type="molecule type" value="Genomic_DNA"/>
</dbReference>
<feature type="domain" description="Amine oxidase" evidence="1">
    <location>
        <begin position="10"/>
        <end position="417"/>
    </location>
</feature>
<dbReference type="STRING" id="1798375.A2773_00455"/>
<dbReference type="InterPro" id="IPR036188">
    <property type="entry name" value="FAD/NAD-bd_sf"/>
</dbReference>
<protein>
    <recommendedName>
        <fullName evidence="1">Amine oxidase domain-containing protein</fullName>
    </recommendedName>
</protein>
<dbReference type="Gene3D" id="3.50.50.60">
    <property type="entry name" value="FAD/NAD(P)-binding domain"/>
    <property type="match status" value="1"/>
</dbReference>
<evidence type="ECO:0000259" key="1">
    <source>
        <dbReference type="Pfam" id="PF01593"/>
    </source>
</evidence>
<accession>A0A1F5ZM07</accession>
<dbReference type="NCBIfam" id="NF005560">
    <property type="entry name" value="PRK07233.1"/>
    <property type="match status" value="1"/>
</dbReference>
<reference evidence="2 3" key="1">
    <citation type="journal article" date="2016" name="Nat. Commun.">
        <title>Thousands of microbial genomes shed light on interconnected biogeochemical processes in an aquifer system.</title>
        <authorList>
            <person name="Anantharaman K."/>
            <person name="Brown C.T."/>
            <person name="Hug L.A."/>
            <person name="Sharon I."/>
            <person name="Castelle C.J."/>
            <person name="Probst A.J."/>
            <person name="Thomas B.C."/>
            <person name="Singh A."/>
            <person name="Wilkins M.J."/>
            <person name="Karaoz U."/>
            <person name="Brodie E.L."/>
            <person name="Williams K.H."/>
            <person name="Hubbard S.S."/>
            <person name="Banfield J.F."/>
        </authorList>
    </citation>
    <scope>NUCLEOTIDE SEQUENCE [LARGE SCALE GENOMIC DNA]</scope>
</reference>
<name>A0A1F5ZM07_9BACT</name>
<dbReference type="InterPro" id="IPR050464">
    <property type="entry name" value="Zeta_carotene_desat/Oxidored"/>
</dbReference>
<organism evidence="2 3">
    <name type="scientific">Candidatus Gottesmanbacteria bacterium RIFCSPHIGHO2_01_FULL_39_10</name>
    <dbReference type="NCBI Taxonomy" id="1798375"/>
    <lineage>
        <taxon>Bacteria</taxon>
        <taxon>Candidatus Gottesmaniibacteriota</taxon>
    </lineage>
</organism>
<dbReference type="SUPFAM" id="SSF51905">
    <property type="entry name" value="FAD/NAD(P)-binding domain"/>
    <property type="match status" value="1"/>
</dbReference>
<gene>
    <name evidence="2" type="ORF">A2773_00455</name>
</gene>
<dbReference type="Pfam" id="PF01593">
    <property type="entry name" value="Amino_oxidase"/>
    <property type="match status" value="1"/>
</dbReference>
<evidence type="ECO:0000313" key="2">
    <source>
        <dbReference type="EMBL" id="OGG13461.1"/>
    </source>
</evidence>
<dbReference type="AlphaFoldDB" id="A0A1F5ZM07"/>
<dbReference type="PANTHER" id="PTHR42923:SF46">
    <property type="entry name" value="AMINE OXIDASE"/>
    <property type="match status" value="1"/>
</dbReference>
<dbReference type="PANTHER" id="PTHR42923">
    <property type="entry name" value="PROTOPORPHYRINOGEN OXIDASE"/>
    <property type="match status" value="1"/>
</dbReference>
<dbReference type="GO" id="GO:0016491">
    <property type="term" value="F:oxidoreductase activity"/>
    <property type="evidence" value="ECO:0007669"/>
    <property type="project" value="InterPro"/>
</dbReference>
<evidence type="ECO:0000313" key="3">
    <source>
        <dbReference type="Proteomes" id="UP000177383"/>
    </source>
</evidence>
<sequence>MKILILGAGFTGLTSALRLLEMGHSVEVIEKESAPGGLAVGVKLKDFQWSIEKHYHHLFTNDLSIINLMKNIGAGSDLIFPPSLTSIFYKDKIYPFNLPQHILSFPPLSITDRSRLALVSAFLKLLPRSEALHLEKYTATSWIRKFYGPKVFDIVWNPLLTGKFGPYVQDVNMAWFWARIKKRTFKLGYIKGGFQTLAEKLSAKVISLGGKIRYNSTFQSDPAAPAGGQLAKFDKLIITTPTSVFLKLFPQLPKIYTQNLGKIPHLHALNLLLILKKQFLKDGTYWLNINDRKFPFIAVVEHTNYIDPKYYGNNHLVYVGNYLPTDHPYLKMSKEQLLKLFIPYLKKINPSFNYELRTINYELFLGPFAQPVFPINYSKHIPNFQTPLKNVYLANMDMVYPWDRGTNYAVELGEKVAKFVNH</sequence>